<dbReference type="RefSeq" id="WP_013022484.1">
    <property type="nucleotide sequence ID" value="NC_013949.1"/>
</dbReference>
<gene>
    <name evidence="1" type="ordered locus">HMU01270</name>
</gene>
<sequence length="461" mass="52368">MLKKFTLSLIILLLLIGGFGYLLIFTQMGKFFTKPLLQDYISTHFSRDLELQDFQMGFGDVGAQLLYKDLLKIQVKGSYSLLSKSFDLTIKGQSYSIKKNFTLSGKIEGTTKDFLAKFSSNIASSQSSLIAQFKDSRTEHYYFQGMGLHLEELLPILSTQVPQLKGIADIIIDKRKNTEGSLSLDLRGVCFLSKPTHFSFLNQLLKQSFDGKIEGKLREDFDILAQGVLRSSAYEAQLENLNLTKDHLKLDYKLNLPQISAINPKAKIHFPVEGSGSIRKNQKEGFVLDFDTQSFGGQIHARVQNQDLKAEFEQSDLEKLLVFMKIPQNFNGRVDGTLDYSLPTGKGKFDGVLSDFSIKTNVFFDLIARYTHFKISSEQFDDAPLHIDFDKRHATLKNLSLQSQNMGFRSDALELDLEKMTLDAPLTMRIKNSSIGFHLQGNINNLYTKFELRDILRLDRK</sequence>
<dbReference type="eggNOG" id="COG2911">
    <property type="taxonomic scope" value="Bacteria"/>
</dbReference>
<evidence type="ECO:0000313" key="1">
    <source>
        <dbReference type="EMBL" id="CBG39389.1"/>
    </source>
</evidence>
<reference evidence="1 2" key="1">
    <citation type="journal article" date="2010" name="BMC Genomics">
        <title>Comparative genomics and proteomics of Helicobacter mustelae, an ulcerogenic and carcinogenic gastric pathogen.</title>
        <authorList>
            <person name="O'Toole P.W."/>
            <person name="Snelling W.J."/>
            <person name="Canchaya C."/>
            <person name="Forde B.M."/>
            <person name="Hardie K.R."/>
            <person name="Josenhans C."/>
            <person name="Graham R.L.J."/>
            <person name="McMullan G."/>
            <person name="Parkhill J."/>
            <person name="Belda E."/>
            <person name="Bentley S.D."/>
        </authorList>
    </citation>
    <scope>NUCLEOTIDE SEQUENCE [LARGE SCALE GENOMIC DNA]</scope>
    <source>
        <strain evidence="2">ATCC 43772 / LMG 18044 / NCTC 12198 / 12198</strain>
    </source>
</reference>
<accession>D3UFW8</accession>
<dbReference type="AlphaFoldDB" id="D3UFW8"/>
<evidence type="ECO:0000313" key="2">
    <source>
        <dbReference type="Proteomes" id="UP000001522"/>
    </source>
</evidence>
<dbReference type="EMBL" id="FN555004">
    <property type="protein sequence ID" value="CBG39389.1"/>
    <property type="molecule type" value="Genomic_DNA"/>
</dbReference>
<name>D3UFW8_HELM1</name>
<proteinExistence type="predicted"/>
<dbReference type="STRING" id="679897.HMU01270"/>
<protein>
    <submittedName>
        <fullName evidence="1">Putative inner membrane protein</fullName>
    </submittedName>
</protein>
<keyword evidence="2" id="KW-1185">Reference proteome</keyword>
<dbReference type="KEGG" id="hms:HMU01270"/>
<organism evidence="1 2">
    <name type="scientific">Helicobacter mustelae (strain ATCC 43772 / CCUG 25715 / CIP 103759 / LMG 18044 / NCTC 12198 / R85-136P)</name>
    <name type="common">Campylobacter mustelae</name>
    <dbReference type="NCBI Taxonomy" id="679897"/>
    <lineage>
        <taxon>Bacteria</taxon>
        <taxon>Pseudomonadati</taxon>
        <taxon>Campylobacterota</taxon>
        <taxon>Epsilonproteobacteria</taxon>
        <taxon>Campylobacterales</taxon>
        <taxon>Helicobacteraceae</taxon>
        <taxon>Helicobacter</taxon>
    </lineage>
</organism>
<dbReference type="Proteomes" id="UP000001522">
    <property type="component" value="Chromosome"/>
</dbReference>
<dbReference type="HOGENOM" id="CLU_592852_0_0_7"/>